<dbReference type="RefSeq" id="WP_380803501.1">
    <property type="nucleotide sequence ID" value="NZ_JBHSFZ010000010.1"/>
</dbReference>
<dbReference type="InterPro" id="IPR011010">
    <property type="entry name" value="DNA_brk_join_enz"/>
</dbReference>
<name>A0ABV9EZC3_9SPHN</name>
<reference evidence="4" key="1">
    <citation type="journal article" date="2019" name="Int. J. Syst. Evol. Microbiol.">
        <title>The Global Catalogue of Microorganisms (GCM) 10K type strain sequencing project: providing services to taxonomists for standard genome sequencing and annotation.</title>
        <authorList>
            <consortium name="The Broad Institute Genomics Platform"/>
            <consortium name="The Broad Institute Genome Sequencing Center for Infectious Disease"/>
            <person name="Wu L."/>
            <person name="Ma J."/>
        </authorList>
    </citation>
    <scope>NUCLEOTIDE SEQUENCE [LARGE SCALE GENOMIC DNA]</scope>
    <source>
        <strain evidence="4">NBRC 103632</strain>
    </source>
</reference>
<dbReference type="Proteomes" id="UP001595957">
    <property type="component" value="Unassembled WGS sequence"/>
</dbReference>
<evidence type="ECO:0000313" key="3">
    <source>
        <dbReference type="EMBL" id="MFC4593977.1"/>
    </source>
</evidence>
<keyword evidence="2" id="KW-0229">DNA integration</keyword>
<dbReference type="InterPro" id="IPR050808">
    <property type="entry name" value="Phage_Integrase"/>
</dbReference>
<evidence type="ECO:0008006" key="5">
    <source>
        <dbReference type="Google" id="ProtNLM"/>
    </source>
</evidence>
<evidence type="ECO:0000313" key="4">
    <source>
        <dbReference type="Proteomes" id="UP001595957"/>
    </source>
</evidence>
<keyword evidence="4" id="KW-1185">Reference proteome</keyword>
<sequence>MRVTEDDLISLVEKKWKTAQVRASRLAAELKVFFGWAASLRGKEVSLTVDPARRLGDLRFPETPRSRKLGMDELDWFLGGLAQEPRHFRRGMLLWLLIAARFSEVVFAKTSELVHGIWTIPAERSKNGQAHRIALAPWGLRLFHSNSEWLFPAEKVERPRHKVGTKPEIGFWRAWKKWPDDD</sequence>
<dbReference type="EMBL" id="JBHSFZ010000010">
    <property type="protein sequence ID" value="MFC4593977.1"/>
    <property type="molecule type" value="Genomic_DNA"/>
</dbReference>
<comment type="caution">
    <text evidence="3">The sequence shown here is derived from an EMBL/GenBank/DDBJ whole genome shotgun (WGS) entry which is preliminary data.</text>
</comment>
<accession>A0ABV9EZC3</accession>
<protein>
    <recommendedName>
        <fullName evidence="5">Core-binding (CB) domain-containing protein</fullName>
    </recommendedName>
</protein>
<evidence type="ECO:0000256" key="1">
    <source>
        <dbReference type="ARBA" id="ARBA00008857"/>
    </source>
</evidence>
<dbReference type="PANTHER" id="PTHR30629:SF2">
    <property type="entry name" value="PROPHAGE INTEGRASE INTS-RELATED"/>
    <property type="match status" value="1"/>
</dbReference>
<comment type="similarity">
    <text evidence="1">Belongs to the 'phage' integrase family.</text>
</comment>
<dbReference type="PANTHER" id="PTHR30629">
    <property type="entry name" value="PROPHAGE INTEGRASE"/>
    <property type="match status" value="1"/>
</dbReference>
<evidence type="ECO:0000256" key="2">
    <source>
        <dbReference type="ARBA" id="ARBA00022908"/>
    </source>
</evidence>
<dbReference type="SUPFAM" id="SSF56349">
    <property type="entry name" value="DNA breaking-rejoining enzymes"/>
    <property type="match status" value="1"/>
</dbReference>
<organism evidence="3 4">
    <name type="scientific">Sphingobium tyrosinilyticum</name>
    <dbReference type="NCBI Taxonomy" id="2715436"/>
    <lineage>
        <taxon>Bacteria</taxon>
        <taxon>Pseudomonadati</taxon>
        <taxon>Pseudomonadota</taxon>
        <taxon>Alphaproteobacteria</taxon>
        <taxon>Sphingomonadales</taxon>
        <taxon>Sphingomonadaceae</taxon>
        <taxon>Sphingobium</taxon>
    </lineage>
</organism>
<proteinExistence type="inferred from homology"/>
<gene>
    <name evidence="3" type="ORF">ACFO3E_07195</name>
</gene>